<dbReference type="Proteomes" id="UP000664203">
    <property type="component" value="Unassembled WGS sequence"/>
</dbReference>
<reference evidence="1" key="1">
    <citation type="submission" date="2021-03" db="EMBL/GenBank/DDBJ databases">
        <authorList>
            <person name="Tagirdzhanova G."/>
        </authorList>
    </citation>
    <scope>NUCLEOTIDE SEQUENCE</scope>
</reference>
<organism evidence="1 2">
    <name type="scientific">Alectoria fallacina</name>
    <dbReference type="NCBI Taxonomy" id="1903189"/>
    <lineage>
        <taxon>Eukaryota</taxon>
        <taxon>Fungi</taxon>
        <taxon>Dikarya</taxon>
        <taxon>Ascomycota</taxon>
        <taxon>Pezizomycotina</taxon>
        <taxon>Lecanoromycetes</taxon>
        <taxon>OSLEUM clade</taxon>
        <taxon>Lecanoromycetidae</taxon>
        <taxon>Lecanorales</taxon>
        <taxon>Lecanorineae</taxon>
        <taxon>Parmeliaceae</taxon>
        <taxon>Alectoria</taxon>
    </lineage>
</organism>
<dbReference type="PANTHER" id="PTHR36205:SF2">
    <property type="entry name" value="MAJOR FACILITATOR SUPERFAMILY TRANSPORTER"/>
    <property type="match status" value="1"/>
</dbReference>
<dbReference type="AlphaFoldDB" id="A0A8H3FXQ1"/>
<dbReference type="EMBL" id="CAJPDR010000297">
    <property type="protein sequence ID" value="CAF9930977.1"/>
    <property type="molecule type" value="Genomic_DNA"/>
</dbReference>
<dbReference type="InterPro" id="IPR021822">
    <property type="entry name" value="DUF3405"/>
</dbReference>
<keyword evidence="2" id="KW-1185">Reference proteome</keyword>
<dbReference type="OrthoDB" id="3353407at2759"/>
<protein>
    <submittedName>
        <fullName evidence="1">Uncharacterized protein</fullName>
    </submittedName>
</protein>
<proteinExistence type="predicted"/>
<accession>A0A8H3FXQ1</accession>
<evidence type="ECO:0000313" key="2">
    <source>
        <dbReference type="Proteomes" id="UP000664203"/>
    </source>
</evidence>
<dbReference type="PANTHER" id="PTHR36205">
    <property type="entry name" value="CHROMOSOME 19, WHOLE GENOME SHOTGUN SEQUENCE"/>
    <property type="match status" value="1"/>
</dbReference>
<comment type="caution">
    <text evidence="1">The sequence shown here is derived from an EMBL/GenBank/DDBJ whole genome shotgun (WGS) entry which is preliminary data.</text>
</comment>
<sequence length="683" mass="78119">MSSTPPLITLPRPPEAMSFLTGGRTARWILLSIALLLTLYFSRHSFQSAPEAPSSFIPSKLYEPGAIACTDNVADQPRPVSFNPKAPLFPAFKDSIKGLPSSLYDPYPEYNSRAWKKNWRGEHEPCLGPRGVEVNGNVDDTLVVHRLQKQGELYVQNRVDGGLTMHPAPASMFGSYNVTGLASDFCLDRHARYDPYGYDEGDLEGNGGRRKSNRASKVQWDKVDWGYLQGDCLWRNQHRYEPLPFANRTTTLWMPREEDIEDVDSTVVLPDERPQKSVSYRLWKSGQGYKQRTALVLRTWEGCEWTVDTMQYIRSMIMEMSLHSGAEYEVIIMIEIKDTSARIFDNDASYQQTLKKAVPDEFINNTVLFDRQLLEKWYPKAGQHEAKTSPSGHMAQPLQLLSLLRPEIEHFWQIDMDVRYTGHHYHHLETISAWAKQQPRKYLWERASRYYIPHVHGNWTNFMEIVANQTSLAIKPLDEGESSGNGGVWGPERIEGIEPVGPTPPTESSVNDNYEWGVGEDADMINLAPVFDPEGTSFVSKDKVEHYPEGKHTPRRATGTTSMIRLSKRLLRAMHHGQVTSGFYMPPEMYPESTALHHGLKLVVFPLPVYLDFAKSPENMNVAFNGNEGKTVLNNPPLHDGTWHRMTYWASIDEKTTYPDELYKRWLGYVSFPLSLWRPRTLY</sequence>
<gene>
    <name evidence="1" type="ORF">ALECFALPRED_004771</name>
</gene>
<dbReference type="Pfam" id="PF11885">
    <property type="entry name" value="DUF3405"/>
    <property type="match status" value="1"/>
</dbReference>
<name>A0A8H3FXQ1_9LECA</name>
<evidence type="ECO:0000313" key="1">
    <source>
        <dbReference type="EMBL" id="CAF9930977.1"/>
    </source>
</evidence>